<evidence type="ECO:0000259" key="3">
    <source>
        <dbReference type="PROSITE" id="PS51720"/>
    </source>
</evidence>
<dbReference type="SUPFAM" id="SSF52540">
    <property type="entry name" value="P-loop containing nucleoside triphosphate hydrolases"/>
    <property type="match status" value="1"/>
</dbReference>
<comment type="caution">
    <text evidence="4">The sequence shown here is derived from an EMBL/GenBank/DDBJ whole genome shotgun (WGS) entry which is preliminary data.</text>
</comment>
<dbReference type="Pfam" id="PF04548">
    <property type="entry name" value="AIG1"/>
    <property type="match status" value="1"/>
</dbReference>
<evidence type="ECO:0000313" key="5">
    <source>
        <dbReference type="Proteomes" id="UP000826656"/>
    </source>
</evidence>
<reference evidence="4 5" key="1">
    <citation type="journal article" date="2021" name="bioRxiv">
        <title>Chromosome-scale and haplotype-resolved genome assembly of a tetraploid potato cultivar.</title>
        <authorList>
            <person name="Sun H."/>
            <person name="Jiao W.-B."/>
            <person name="Krause K."/>
            <person name="Campoy J.A."/>
            <person name="Goel M."/>
            <person name="Folz-Donahue K."/>
            <person name="Kukat C."/>
            <person name="Huettel B."/>
            <person name="Schneeberger K."/>
        </authorList>
    </citation>
    <scope>NUCLEOTIDE SEQUENCE [LARGE SCALE GENOMIC DNA]</scope>
    <source>
        <strain evidence="4">SolTubOtavaFocal</strain>
        <tissue evidence="4">Leaves</tissue>
    </source>
</reference>
<proteinExistence type="predicted"/>
<name>A0ABQ7UI57_SOLTU</name>
<accession>A0ABQ7UI57</accession>
<evidence type="ECO:0000313" key="4">
    <source>
        <dbReference type="EMBL" id="KAH0749296.1"/>
    </source>
</evidence>
<dbReference type="InterPro" id="IPR006703">
    <property type="entry name" value="G_AIG1"/>
</dbReference>
<keyword evidence="5" id="KW-1185">Reference proteome</keyword>
<evidence type="ECO:0000256" key="1">
    <source>
        <dbReference type="ARBA" id="ARBA00022741"/>
    </source>
</evidence>
<dbReference type="PROSITE" id="PS51720">
    <property type="entry name" value="G_AIG1"/>
    <property type="match status" value="1"/>
</dbReference>
<dbReference type="Gene3D" id="3.40.50.300">
    <property type="entry name" value="P-loop containing nucleotide triphosphate hydrolases"/>
    <property type="match status" value="1"/>
</dbReference>
<keyword evidence="2" id="KW-0342">GTP-binding</keyword>
<dbReference type="PANTHER" id="PTHR10903:SF141">
    <property type="entry name" value="PROTEIN AIG1-LIKE"/>
    <property type="match status" value="1"/>
</dbReference>
<evidence type="ECO:0000256" key="2">
    <source>
        <dbReference type="ARBA" id="ARBA00023134"/>
    </source>
</evidence>
<dbReference type="InterPro" id="IPR027417">
    <property type="entry name" value="P-loop_NTPase"/>
</dbReference>
<dbReference type="EMBL" id="JAIVGD010000019">
    <property type="protein sequence ID" value="KAH0749296.1"/>
    <property type="molecule type" value="Genomic_DNA"/>
</dbReference>
<organism evidence="4 5">
    <name type="scientific">Solanum tuberosum</name>
    <name type="common">Potato</name>
    <dbReference type="NCBI Taxonomy" id="4113"/>
    <lineage>
        <taxon>Eukaryota</taxon>
        <taxon>Viridiplantae</taxon>
        <taxon>Streptophyta</taxon>
        <taxon>Embryophyta</taxon>
        <taxon>Tracheophyta</taxon>
        <taxon>Spermatophyta</taxon>
        <taxon>Magnoliopsida</taxon>
        <taxon>eudicotyledons</taxon>
        <taxon>Gunneridae</taxon>
        <taxon>Pentapetalae</taxon>
        <taxon>asterids</taxon>
        <taxon>lamiids</taxon>
        <taxon>Solanales</taxon>
        <taxon>Solanaceae</taxon>
        <taxon>Solanoideae</taxon>
        <taxon>Solaneae</taxon>
        <taxon>Solanum</taxon>
    </lineage>
</organism>
<sequence length="245" mass="27214">MGGSAVADDWEVTTNEKQTLVLLGRTGNGKSATGNSILGSKEFKSKCSSNGVTSTCELKSTRLDKGLMIDVIDTPGLFDFTGETDIIGKEIVKCMELAMDGIHAVLLVLSVRTRFSREELAAIQSFQEFFDSDETLDEYLGKECPQPLKALKGNSLIGDGVNQLNEPIAMSYEEHFKKLTEAVTSMLKEITHTYLEQWATDRADRIAEKQKAEAAHTKFEDDMRVLRDHLPHVQRNSGKWGCHIL</sequence>
<dbReference type="InterPro" id="IPR045058">
    <property type="entry name" value="GIMA/IAN/Toc"/>
</dbReference>
<feature type="domain" description="AIG1-type G" evidence="3">
    <location>
        <begin position="15"/>
        <end position="228"/>
    </location>
</feature>
<keyword evidence="1" id="KW-0547">Nucleotide-binding</keyword>
<dbReference type="Proteomes" id="UP000826656">
    <property type="component" value="Unassembled WGS sequence"/>
</dbReference>
<gene>
    <name evidence="4" type="ORF">KY290_028528</name>
</gene>
<dbReference type="PANTHER" id="PTHR10903">
    <property type="entry name" value="GTPASE, IMAP FAMILY MEMBER-RELATED"/>
    <property type="match status" value="1"/>
</dbReference>
<protein>
    <recommendedName>
        <fullName evidence="3">AIG1-type G domain-containing protein</fullName>
    </recommendedName>
</protein>